<evidence type="ECO:0000313" key="17">
    <source>
        <dbReference type="EMBL" id="KAJ8020968.1"/>
    </source>
</evidence>
<feature type="disulfide bond" evidence="12">
    <location>
        <begin position="122"/>
        <end position="137"/>
    </location>
</feature>
<reference evidence="17" key="1">
    <citation type="submission" date="2021-10" db="EMBL/GenBank/DDBJ databases">
        <title>Tropical sea cucumber genome reveals ecological adaptation and Cuvierian tubules defense mechanism.</title>
        <authorList>
            <person name="Chen T."/>
        </authorList>
    </citation>
    <scope>NUCLEOTIDE SEQUENCE</scope>
    <source>
        <strain evidence="17">Nanhai2018</strain>
        <tissue evidence="17">Muscle</tissue>
    </source>
</reference>
<evidence type="ECO:0000256" key="7">
    <source>
        <dbReference type="ARBA" id="ARBA00023040"/>
    </source>
</evidence>
<dbReference type="Proteomes" id="UP001152320">
    <property type="component" value="Chromosome 22"/>
</dbReference>
<comment type="caution">
    <text evidence="17">The sequence shown here is derived from an EMBL/GenBank/DDBJ whole genome shotgun (WGS) entry which is preliminary data.</text>
</comment>
<dbReference type="Pfam" id="PF00001">
    <property type="entry name" value="7tm_1"/>
    <property type="match status" value="1"/>
</dbReference>
<protein>
    <recommendedName>
        <fullName evidence="16">G-protein coupled receptors family 1 profile domain-containing protein</fullName>
    </recommendedName>
</protein>
<dbReference type="GO" id="GO:0007189">
    <property type="term" value="P:adenylate cyclase-activating G protein-coupled receptor signaling pathway"/>
    <property type="evidence" value="ECO:0007669"/>
    <property type="project" value="TreeGrafter"/>
</dbReference>
<dbReference type="InterPro" id="IPR001611">
    <property type="entry name" value="Leu-rich_rpt"/>
</dbReference>
<feature type="disulfide bond" evidence="12">
    <location>
        <begin position="485"/>
        <end position="503"/>
    </location>
</feature>
<evidence type="ECO:0000256" key="3">
    <source>
        <dbReference type="ARBA" id="ARBA00022614"/>
    </source>
</evidence>
<gene>
    <name evidence="17" type="ORF">HOLleu_40711</name>
</gene>
<feature type="disulfide bond" evidence="12">
    <location>
        <begin position="497"/>
        <end position="512"/>
    </location>
</feature>
<dbReference type="CDD" id="cd00112">
    <property type="entry name" value="LDLa"/>
    <property type="match status" value="7"/>
</dbReference>
<keyword evidence="7" id="KW-0297">G-protein coupled receptor</keyword>
<dbReference type="InterPro" id="IPR002172">
    <property type="entry name" value="LDrepeatLR_classA_rpt"/>
</dbReference>
<evidence type="ECO:0000256" key="12">
    <source>
        <dbReference type="PROSITE-ProRule" id="PRU00124"/>
    </source>
</evidence>
<dbReference type="PANTHER" id="PTHR24372:SF77">
    <property type="entry name" value="G-PROTEIN COUPLED RECEPTORS FAMILY 1 PROFILE DOMAIN-CONTAINING PROTEIN"/>
    <property type="match status" value="1"/>
</dbReference>
<feature type="signal peptide" evidence="15">
    <location>
        <begin position="1"/>
        <end position="19"/>
    </location>
</feature>
<evidence type="ECO:0000256" key="10">
    <source>
        <dbReference type="ARBA" id="ARBA00023170"/>
    </source>
</evidence>
<dbReference type="PANTHER" id="PTHR24372">
    <property type="entry name" value="GLYCOPROTEIN HORMONE RECEPTOR"/>
    <property type="match status" value="1"/>
</dbReference>
<feature type="disulfide bond" evidence="12">
    <location>
        <begin position="281"/>
        <end position="296"/>
    </location>
</feature>
<keyword evidence="8 14" id="KW-0472">Membrane</keyword>
<dbReference type="AlphaFoldDB" id="A0A9Q0YE01"/>
<keyword evidence="2" id="KW-1003">Cell membrane</keyword>
<feature type="transmembrane region" description="Helical" evidence="14">
    <location>
        <begin position="766"/>
        <end position="785"/>
    </location>
</feature>
<keyword evidence="18" id="KW-1185">Reference proteome</keyword>
<evidence type="ECO:0000256" key="5">
    <source>
        <dbReference type="ARBA" id="ARBA00022737"/>
    </source>
</evidence>
<feature type="transmembrane region" description="Helical" evidence="14">
    <location>
        <begin position="936"/>
        <end position="961"/>
    </location>
</feature>
<evidence type="ECO:0000256" key="14">
    <source>
        <dbReference type="SAM" id="Phobius"/>
    </source>
</evidence>
<dbReference type="GO" id="GO:0008528">
    <property type="term" value="F:G protein-coupled peptide receptor activity"/>
    <property type="evidence" value="ECO:0007669"/>
    <property type="project" value="TreeGrafter"/>
</dbReference>
<dbReference type="Pfam" id="PF00057">
    <property type="entry name" value="Ldl_recept_a"/>
    <property type="match status" value="3"/>
</dbReference>
<feature type="disulfide bond" evidence="12">
    <location>
        <begin position="197"/>
        <end position="212"/>
    </location>
</feature>
<evidence type="ECO:0000256" key="4">
    <source>
        <dbReference type="ARBA" id="ARBA00022692"/>
    </source>
</evidence>
<evidence type="ECO:0000256" key="9">
    <source>
        <dbReference type="ARBA" id="ARBA00023157"/>
    </source>
</evidence>
<evidence type="ECO:0000256" key="8">
    <source>
        <dbReference type="ARBA" id="ARBA00023136"/>
    </source>
</evidence>
<evidence type="ECO:0000313" key="18">
    <source>
        <dbReference type="Proteomes" id="UP001152320"/>
    </source>
</evidence>
<dbReference type="EMBL" id="JAIZAY010000022">
    <property type="protein sequence ID" value="KAJ8020968.1"/>
    <property type="molecule type" value="Genomic_DNA"/>
</dbReference>
<dbReference type="Gene3D" id="1.20.1070.10">
    <property type="entry name" value="Rhodopsin 7-helix transmembrane proteins"/>
    <property type="match status" value="1"/>
</dbReference>
<comment type="caution">
    <text evidence="12">Lacks conserved residue(s) required for the propagation of feature annotation.</text>
</comment>
<keyword evidence="6 14" id="KW-1133">Transmembrane helix</keyword>
<name>A0A9Q0YE01_HOLLE</name>
<dbReference type="PROSITE" id="PS51450">
    <property type="entry name" value="LRR"/>
    <property type="match status" value="1"/>
</dbReference>
<evidence type="ECO:0000256" key="2">
    <source>
        <dbReference type="ARBA" id="ARBA00022475"/>
    </source>
</evidence>
<dbReference type="Pfam" id="PF13855">
    <property type="entry name" value="LRR_8"/>
    <property type="match status" value="2"/>
</dbReference>
<dbReference type="CDD" id="cd15137">
    <property type="entry name" value="7tmA_Relaxin_R"/>
    <property type="match status" value="1"/>
</dbReference>
<keyword evidence="4 14" id="KW-0812">Transmembrane</keyword>
<dbReference type="SUPFAM" id="SSF57424">
    <property type="entry name" value="LDL receptor-like module"/>
    <property type="match status" value="5"/>
</dbReference>
<feature type="domain" description="G-protein coupled receptors family 1 profile" evidence="16">
    <location>
        <begin position="778"/>
        <end position="1036"/>
    </location>
</feature>
<dbReference type="PROSITE" id="PS50068">
    <property type="entry name" value="LDLRA_2"/>
    <property type="match status" value="10"/>
</dbReference>
<evidence type="ECO:0000256" key="1">
    <source>
        <dbReference type="ARBA" id="ARBA00004651"/>
    </source>
</evidence>
<feature type="transmembrane region" description="Helical" evidence="14">
    <location>
        <begin position="884"/>
        <end position="906"/>
    </location>
</feature>
<feature type="disulfide bond" evidence="12">
    <location>
        <begin position="83"/>
        <end position="98"/>
    </location>
</feature>
<evidence type="ECO:0000256" key="11">
    <source>
        <dbReference type="ARBA" id="ARBA00023224"/>
    </source>
</evidence>
<dbReference type="Gene3D" id="4.10.400.10">
    <property type="entry name" value="Low-density Lipoprotein Receptor"/>
    <property type="match status" value="7"/>
</dbReference>
<dbReference type="InterPro" id="IPR036055">
    <property type="entry name" value="LDL_receptor-like_sf"/>
</dbReference>
<dbReference type="PRINTS" id="PR00261">
    <property type="entry name" value="LDLRECEPTOR"/>
</dbReference>
<feature type="transmembrane region" description="Helical" evidence="14">
    <location>
        <begin position="1016"/>
        <end position="1039"/>
    </location>
</feature>
<dbReference type="PROSITE" id="PS50262">
    <property type="entry name" value="G_PROTEIN_RECEP_F1_2"/>
    <property type="match status" value="1"/>
</dbReference>
<feature type="disulfide bond" evidence="12">
    <location>
        <begin position="150"/>
        <end position="168"/>
    </location>
</feature>
<feature type="transmembrane region" description="Helical" evidence="14">
    <location>
        <begin position="982"/>
        <end position="1004"/>
    </location>
</feature>
<feature type="chain" id="PRO_5040517090" description="G-protein coupled receptors family 1 profile domain-containing protein" evidence="15">
    <location>
        <begin position="20"/>
        <end position="1170"/>
    </location>
</feature>
<sequence>MSRTLEGVVFIVAFIFVSASEDMNSLECNKPDIQCDGLCVNTTLQCNNEYDCIDGSDESFDICGCRDDEFACSDRCIPLVERCDMNCTCGDCLDEDDCESFVCLPYYDQCQNHYCIPMYKSCNFIDDCGDNSDEEECHHMKCDSLFEFKCDNLQCIPLAYVCDGIEDCLDGSDELRCEEENFHSCEDGHKVHESRLCNMIADCRTGSDEHGCECDPVQCPVEKRCFLHDIRCNNFCECNDCSDEENCGNPCDVNNGLYCPFLDHMIGSFRPSGCVRSERICDDRQDCGRREDEIICESTYHDYELLPCPHDKDKRFIPSFAFCDGQPYCMMGSDEQNCSTEVSTCGPGQFQCVHLQTMCVSETMRCDGFWNCQDYSDEENCEDYECPDERQFKCRGTGQCLALHQYCNGEVECMYLNGTKDGSDEENCVFNECKLGEFRCHSNHCIDGWRRCFKAPDDYLFGCKDGSHLWDCANWTCSDDEQFKCPRDYCILNSTRCNIYPDCENHADEDNCAAPCHPYKYPGCVCDEKSFNCSEKGLPTVDLNHFEDDMVTWMDFSHNILNVSQLKTGFQSTVSMRLIHLDLSHNNLQDLPTGLFEMMISLRFLDVGYNSINKIEKEAFRGLHNLKTLILRGNVIQFIEDGSFYGLNQLTHLDLSHQRLVYLDATPFVGLYKIHTLDISNNPLETVPPSAFYGLTNIKTIDLSKNQIKFIQENTFKGLPHLKKIITDEFRFCCAVKNLAQDIECLPEGDEFSSCEDLMRNTFLRLNLWIVGLVATLCNAVVIVTRSGKRRDSRVQSFLITNLAIGDMCMGIYLLIIAVADFHFRGRYGVYDFWWKHSILCKLAGFLSTFSSELSVLSLTFITLHRVSSIVFPFRTKDMGFSRIVWIMTSAWCLVFALAVIPLLGIPYFGNFYGRSGVCLALHITPDKPSGWEYSVFVFLVLNFFSFMFIAGAYLVMFYVARRTQQAAKRSLRSNKGSDAMARKMTLIVFTDFCCWMPIIILGVASLCGAKIHPQVFAWIAVFVLPLNSAVNPLLYTLWTAPYARQIINRARETILRSTATTEYKLSANLSTSEKFSSAPNGRRRGNRALPGTSSVRLPPEKSTGSMRSSDVIHDPEETIRMNDMSHSKGNVYVNPNNNQDGKTADRGNYEKLLGDKGMEVQGGHSSGEE</sequence>
<evidence type="ECO:0000259" key="16">
    <source>
        <dbReference type="PROSITE" id="PS50262"/>
    </source>
</evidence>
<dbReference type="OrthoDB" id="6022531at2759"/>
<keyword evidence="15" id="KW-0732">Signal</keyword>
<dbReference type="InterPro" id="IPR003591">
    <property type="entry name" value="Leu-rich_rpt_typical-subtyp"/>
</dbReference>
<dbReference type="SUPFAM" id="SSF52058">
    <property type="entry name" value="L domain-like"/>
    <property type="match status" value="1"/>
</dbReference>
<dbReference type="InterPro" id="IPR023415">
    <property type="entry name" value="LDLR_class-A_CS"/>
</dbReference>
<dbReference type="InterPro" id="IPR000276">
    <property type="entry name" value="GPCR_Rhodpsn"/>
</dbReference>
<dbReference type="InterPro" id="IPR017452">
    <property type="entry name" value="GPCR_Rhodpsn_7TM"/>
</dbReference>
<dbReference type="InterPro" id="IPR032675">
    <property type="entry name" value="LRR_dom_sf"/>
</dbReference>
<keyword evidence="9 12" id="KW-1015">Disulfide bond</keyword>
<dbReference type="Pfam" id="PF00560">
    <property type="entry name" value="LRR_1"/>
    <property type="match status" value="1"/>
</dbReference>
<feature type="transmembrane region" description="Helical" evidence="14">
    <location>
        <begin position="843"/>
        <end position="864"/>
    </location>
</feature>
<dbReference type="Gene3D" id="3.80.10.10">
    <property type="entry name" value="Ribonuclease Inhibitor"/>
    <property type="match status" value="1"/>
</dbReference>
<feature type="region of interest" description="Disordered" evidence="13">
    <location>
        <begin position="1125"/>
        <end position="1150"/>
    </location>
</feature>
<feature type="disulfide bond" evidence="12">
    <location>
        <begin position="185"/>
        <end position="203"/>
    </location>
</feature>
<feature type="disulfide bond" evidence="12">
    <location>
        <begin position="366"/>
        <end position="381"/>
    </location>
</feature>
<feature type="transmembrane region" description="Helical" evidence="14">
    <location>
        <begin position="797"/>
        <end position="823"/>
    </location>
</feature>
<keyword evidence="3" id="KW-0433">Leucine-rich repeat</keyword>
<feature type="disulfide bond" evidence="12">
    <location>
        <begin position="162"/>
        <end position="177"/>
    </location>
</feature>
<comment type="subcellular location">
    <subcellularLocation>
        <location evidence="1">Cell membrane</location>
        <topology evidence="1">Multi-pass membrane protein</topology>
    </subcellularLocation>
</comment>
<feature type="disulfide bond" evidence="12">
    <location>
        <begin position="103"/>
        <end position="115"/>
    </location>
</feature>
<keyword evidence="11" id="KW-0807">Transducer</keyword>
<dbReference type="SMART" id="SM00369">
    <property type="entry name" value="LRR_TYP"/>
    <property type="match status" value="6"/>
</dbReference>
<dbReference type="GO" id="GO:0005886">
    <property type="term" value="C:plasma membrane"/>
    <property type="evidence" value="ECO:0007669"/>
    <property type="project" value="UniProtKB-SubCell"/>
</dbReference>
<dbReference type="SMART" id="SM00192">
    <property type="entry name" value="LDLa"/>
    <property type="match status" value="12"/>
</dbReference>
<feature type="disulfide bond" evidence="12">
    <location>
        <begin position="232"/>
        <end position="247"/>
    </location>
</feature>
<accession>A0A9Q0YE01</accession>
<keyword evidence="5" id="KW-0677">Repeat</keyword>
<dbReference type="PROSITE" id="PS01209">
    <property type="entry name" value="LDLRA_1"/>
    <property type="match status" value="2"/>
</dbReference>
<feature type="region of interest" description="Disordered" evidence="13">
    <location>
        <begin position="1074"/>
        <end position="1111"/>
    </location>
</feature>
<dbReference type="GO" id="GO:0009755">
    <property type="term" value="P:hormone-mediated signaling pathway"/>
    <property type="evidence" value="ECO:0007669"/>
    <property type="project" value="TreeGrafter"/>
</dbReference>
<proteinExistence type="predicted"/>
<organism evidence="17 18">
    <name type="scientific">Holothuria leucospilota</name>
    <name type="common">Black long sea cucumber</name>
    <name type="synonym">Mertensiothuria leucospilota</name>
    <dbReference type="NCBI Taxonomy" id="206669"/>
    <lineage>
        <taxon>Eukaryota</taxon>
        <taxon>Metazoa</taxon>
        <taxon>Echinodermata</taxon>
        <taxon>Eleutherozoa</taxon>
        <taxon>Echinozoa</taxon>
        <taxon>Holothuroidea</taxon>
        <taxon>Aspidochirotacea</taxon>
        <taxon>Aspidochirotida</taxon>
        <taxon>Holothuriidae</taxon>
        <taxon>Holothuria</taxon>
    </lineage>
</organism>
<evidence type="ECO:0000256" key="15">
    <source>
        <dbReference type="SAM" id="SignalP"/>
    </source>
</evidence>
<feature type="disulfide bond" evidence="12">
    <location>
        <begin position="110"/>
        <end position="128"/>
    </location>
</feature>
<evidence type="ECO:0000256" key="13">
    <source>
        <dbReference type="SAM" id="MobiDB-lite"/>
    </source>
</evidence>
<keyword evidence="10" id="KW-0675">Receptor</keyword>
<evidence type="ECO:0000256" key="6">
    <source>
        <dbReference type="ARBA" id="ARBA00022989"/>
    </source>
</evidence>
<dbReference type="SUPFAM" id="SSF81321">
    <property type="entry name" value="Family A G protein-coupled receptor-like"/>
    <property type="match status" value="1"/>
</dbReference>